<protein>
    <recommendedName>
        <fullName evidence="4">Collagen-like protein</fullName>
    </recommendedName>
</protein>
<name>A0A3A8IQW4_9BACT</name>
<sequence>MTGPQGATGPQGPQGLTGPQGTPGPGARIITTTFGTLTNYHPGCTAASKEGLVCHSAAHRYCGAVGYATSVGIVEYSGATAVVGCLK</sequence>
<reference evidence="3" key="1">
    <citation type="submission" date="2018-09" db="EMBL/GenBank/DDBJ databases">
        <authorList>
            <person name="Livingstone P.G."/>
            <person name="Whitworth D.E."/>
        </authorList>
    </citation>
    <scope>NUCLEOTIDE SEQUENCE [LARGE SCALE GENOMIC DNA]</scope>
    <source>
        <strain evidence="3">CA054A</strain>
    </source>
</reference>
<feature type="compositionally biased region" description="Low complexity" evidence="1">
    <location>
        <begin position="1"/>
        <end position="20"/>
    </location>
</feature>
<dbReference type="AlphaFoldDB" id="A0A3A8IQW4"/>
<dbReference type="EMBL" id="RAVZ01000124">
    <property type="protein sequence ID" value="RKG85879.1"/>
    <property type="molecule type" value="Genomic_DNA"/>
</dbReference>
<evidence type="ECO:0000256" key="1">
    <source>
        <dbReference type="SAM" id="MobiDB-lite"/>
    </source>
</evidence>
<accession>A0A3A8IQW4</accession>
<feature type="region of interest" description="Disordered" evidence="1">
    <location>
        <begin position="1"/>
        <end position="28"/>
    </location>
</feature>
<proteinExistence type="predicted"/>
<evidence type="ECO:0000313" key="3">
    <source>
        <dbReference type="Proteomes" id="UP000268094"/>
    </source>
</evidence>
<dbReference type="Proteomes" id="UP000268094">
    <property type="component" value="Unassembled WGS sequence"/>
</dbReference>
<gene>
    <name evidence="2" type="ORF">D7V88_19005</name>
</gene>
<comment type="caution">
    <text evidence="2">The sequence shown here is derived from an EMBL/GenBank/DDBJ whole genome shotgun (WGS) entry which is preliminary data.</text>
</comment>
<evidence type="ECO:0008006" key="4">
    <source>
        <dbReference type="Google" id="ProtNLM"/>
    </source>
</evidence>
<organism evidence="2 3">
    <name type="scientific">Corallococcus terminator</name>
    <dbReference type="NCBI Taxonomy" id="2316733"/>
    <lineage>
        <taxon>Bacteria</taxon>
        <taxon>Pseudomonadati</taxon>
        <taxon>Myxococcota</taxon>
        <taxon>Myxococcia</taxon>
        <taxon>Myxococcales</taxon>
        <taxon>Cystobacterineae</taxon>
        <taxon>Myxococcaceae</taxon>
        <taxon>Corallococcus</taxon>
    </lineage>
</organism>
<dbReference type="Gene3D" id="1.20.5.320">
    <property type="entry name" value="6-Phosphogluconate Dehydrogenase, domain 3"/>
    <property type="match status" value="1"/>
</dbReference>
<evidence type="ECO:0000313" key="2">
    <source>
        <dbReference type="EMBL" id="RKG85879.1"/>
    </source>
</evidence>
<keyword evidence="3" id="KW-1185">Reference proteome</keyword>